<feature type="domain" description="Replication-associated protein ORF2/G2P" evidence="2">
    <location>
        <begin position="89"/>
        <end position="215"/>
    </location>
</feature>
<evidence type="ECO:0000313" key="4">
    <source>
        <dbReference type="Proteomes" id="UP000683246"/>
    </source>
</evidence>
<dbReference type="AlphaFoldDB" id="A0A8J8MNB0"/>
<dbReference type="InterPro" id="IPR056906">
    <property type="entry name" value="ORF2/G2P_dom"/>
</dbReference>
<dbReference type="RefSeq" id="WP_212695554.1">
    <property type="nucleotide sequence ID" value="NZ_CP058649.1"/>
</dbReference>
<dbReference type="Proteomes" id="UP000683246">
    <property type="component" value="Chromosome"/>
</dbReference>
<evidence type="ECO:0000313" key="3">
    <source>
        <dbReference type="EMBL" id="QUI24855.1"/>
    </source>
</evidence>
<feature type="region of interest" description="Disordered" evidence="1">
    <location>
        <begin position="27"/>
        <end position="62"/>
    </location>
</feature>
<accession>A0A8J8MNB0</accession>
<feature type="compositionally biased region" description="Basic and acidic residues" evidence="1">
    <location>
        <begin position="27"/>
        <end position="44"/>
    </location>
</feature>
<protein>
    <recommendedName>
        <fullName evidence="2">Replication-associated protein ORF2/G2P domain-containing protein</fullName>
    </recommendedName>
</protein>
<evidence type="ECO:0000256" key="1">
    <source>
        <dbReference type="SAM" id="MobiDB-lite"/>
    </source>
</evidence>
<name>A0A8J8MNB0_9FIRM</name>
<gene>
    <name evidence="3" type="ORF">HZI73_22255</name>
</gene>
<evidence type="ECO:0000259" key="2">
    <source>
        <dbReference type="Pfam" id="PF23343"/>
    </source>
</evidence>
<dbReference type="Pfam" id="PF23343">
    <property type="entry name" value="REP_ORF2-G2P"/>
    <property type="match status" value="1"/>
</dbReference>
<reference evidence="3" key="1">
    <citation type="submission" date="2020-07" db="EMBL/GenBank/DDBJ databases">
        <title>Vallitalea pronyensis genome.</title>
        <authorList>
            <person name="Postec A."/>
        </authorList>
    </citation>
    <scope>NUCLEOTIDE SEQUENCE</scope>
    <source>
        <strain evidence="3">FatNI3</strain>
    </source>
</reference>
<sequence length="282" mass="33746">MYNCKIYDYGNEKQYRFYSKVYMKDCKSEEDKSKNEDEGKKEIEEKEDNNDNTELNNEKSVDKDRSIISSLNRTVNKIYEYARANDWEYYVTLTFNSTINRYDYDECTKAMIKFLKVTRKHNPNMQYIMVPELHKDGAYHFHGVFSNIPNVDLVDSGVYSFGKYTWKKENIPSNLLEKCRLIYNMGRYKYGYSDIQEVEDSKKTANYICKYITKELVIATKGKKRYWASRNLNKPIVSEMLLEPKHKEQIKELVKDRIIYQKKTEVDVGTYHNEIEYIDIKK</sequence>
<keyword evidence="4" id="KW-1185">Reference proteome</keyword>
<organism evidence="3 4">
    <name type="scientific">Vallitalea pronyensis</name>
    <dbReference type="NCBI Taxonomy" id="1348613"/>
    <lineage>
        <taxon>Bacteria</taxon>
        <taxon>Bacillati</taxon>
        <taxon>Bacillota</taxon>
        <taxon>Clostridia</taxon>
        <taxon>Lachnospirales</taxon>
        <taxon>Vallitaleaceae</taxon>
        <taxon>Vallitalea</taxon>
    </lineage>
</organism>
<proteinExistence type="predicted"/>
<dbReference type="EMBL" id="CP058649">
    <property type="protein sequence ID" value="QUI24855.1"/>
    <property type="molecule type" value="Genomic_DNA"/>
</dbReference>
<dbReference type="KEGG" id="vpy:HZI73_22255"/>